<name>A0ABZ0GM51_9GAMM</name>
<protein>
    <submittedName>
        <fullName evidence="4">NAD(P)H-dependent oxidoreductase</fullName>
        <ecNumber evidence="4">1.-.-.-</ecNumber>
        <ecNumber evidence="4">1.6.99.-</ecNumber>
    </submittedName>
</protein>
<evidence type="ECO:0000313" key="5">
    <source>
        <dbReference type="Proteomes" id="UP001301442"/>
    </source>
</evidence>
<reference evidence="4 5" key="1">
    <citation type="submission" date="2023-09" db="EMBL/GenBank/DDBJ databases">
        <authorList>
            <person name="Qi X."/>
        </authorList>
    </citation>
    <scope>NUCLEOTIDE SEQUENCE [LARGE SCALE GENOMIC DNA]</scope>
    <source>
        <strain evidence="4 5">S1-1</strain>
    </source>
</reference>
<dbReference type="InterPro" id="IPR051545">
    <property type="entry name" value="NAD(P)H_dehydrogenase_qn"/>
</dbReference>
<dbReference type="PANTHER" id="PTHR10204">
    <property type="entry name" value="NAD P H OXIDOREDUCTASE-RELATED"/>
    <property type="match status" value="1"/>
</dbReference>
<dbReference type="InterPro" id="IPR029039">
    <property type="entry name" value="Flavoprotein-like_sf"/>
</dbReference>
<proteinExistence type="inferred from homology"/>
<sequence length="206" mass="23123">MKNALLVTAHPYTESFNFTLRTQAIELLNKFDWQVNTSDLYQQGFNPILGPADFPNISASVPLSLPKQQEIAHQQALFSNDISSEQSKLLDANLLILQFPLWWGSYPAILKGWIERVISRGYGYGSNNLLSGKRVLLSVTTGGANDDDEIEYYQKKIQELGVDVFPYAKMEVLKPIINHGPSHSNEKQRKNLLSSSKNQLISLLSA</sequence>
<organism evidence="4 5">
    <name type="scientific">Thalassotalea fonticola</name>
    <dbReference type="NCBI Taxonomy" id="3065649"/>
    <lineage>
        <taxon>Bacteria</taxon>
        <taxon>Pseudomonadati</taxon>
        <taxon>Pseudomonadota</taxon>
        <taxon>Gammaproteobacteria</taxon>
        <taxon>Alteromonadales</taxon>
        <taxon>Colwelliaceae</taxon>
        <taxon>Thalassotalea</taxon>
    </lineage>
</organism>
<dbReference type="Pfam" id="PF02525">
    <property type="entry name" value="Flavodoxin_2"/>
    <property type="match status" value="1"/>
</dbReference>
<gene>
    <name evidence="4" type="ORF">RI844_15745</name>
</gene>
<evidence type="ECO:0000256" key="1">
    <source>
        <dbReference type="ARBA" id="ARBA00006252"/>
    </source>
</evidence>
<keyword evidence="2 4" id="KW-0560">Oxidoreductase</keyword>
<dbReference type="InterPro" id="IPR003680">
    <property type="entry name" value="Flavodoxin_fold"/>
</dbReference>
<evidence type="ECO:0000313" key="4">
    <source>
        <dbReference type="EMBL" id="WOH36810.1"/>
    </source>
</evidence>
<evidence type="ECO:0000256" key="2">
    <source>
        <dbReference type="ARBA" id="ARBA00023002"/>
    </source>
</evidence>
<dbReference type="Proteomes" id="UP001301442">
    <property type="component" value="Chromosome"/>
</dbReference>
<dbReference type="EMBL" id="CP136600">
    <property type="protein sequence ID" value="WOH36810.1"/>
    <property type="molecule type" value="Genomic_DNA"/>
</dbReference>
<evidence type="ECO:0000259" key="3">
    <source>
        <dbReference type="Pfam" id="PF02525"/>
    </source>
</evidence>
<dbReference type="GO" id="GO:0016491">
    <property type="term" value="F:oxidoreductase activity"/>
    <property type="evidence" value="ECO:0007669"/>
    <property type="project" value="UniProtKB-KW"/>
</dbReference>
<dbReference type="Gene3D" id="3.40.50.360">
    <property type="match status" value="1"/>
</dbReference>
<dbReference type="SUPFAM" id="SSF52218">
    <property type="entry name" value="Flavoproteins"/>
    <property type="match status" value="1"/>
</dbReference>
<comment type="similarity">
    <text evidence="1">Belongs to the NAD(P)H dehydrogenase (quinone) family.</text>
</comment>
<feature type="domain" description="Flavodoxin-like fold" evidence="3">
    <location>
        <begin position="2"/>
        <end position="190"/>
    </location>
</feature>
<dbReference type="PANTHER" id="PTHR10204:SF34">
    <property type="entry name" value="NAD(P)H DEHYDROGENASE [QUINONE] 1 ISOFORM 1"/>
    <property type="match status" value="1"/>
</dbReference>
<keyword evidence="5" id="KW-1185">Reference proteome</keyword>
<dbReference type="RefSeq" id="WP_348395622.1">
    <property type="nucleotide sequence ID" value="NZ_CP136600.1"/>
</dbReference>
<dbReference type="EC" id="1.6.99.-" evidence="4"/>
<dbReference type="EC" id="1.-.-.-" evidence="4"/>
<accession>A0ABZ0GM51</accession>